<feature type="chain" id="PRO_5029633877" description="Lipocalin-like domain-containing protein" evidence="1">
    <location>
        <begin position="24"/>
        <end position="394"/>
    </location>
</feature>
<name>A0A7K0KBC4_9BACT</name>
<dbReference type="Proteomes" id="UP000438914">
    <property type="component" value="Unassembled WGS sequence"/>
</dbReference>
<keyword evidence="1" id="KW-0732">Signal</keyword>
<dbReference type="AlphaFoldDB" id="A0A7K0KBC4"/>
<dbReference type="RefSeq" id="WP_154532602.1">
    <property type="nucleotide sequence ID" value="NZ_VUNG01000001.1"/>
</dbReference>
<evidence type="ECO:0000256" key="1">
    <source>
        <dbReference type="SAM" id="SignalP"/>
    </source>
</evidence>
<dbReference type="EMBL" id="VUNG01000001">
    <property type="protein sequence ID" value="MST83224.1"/>
    <property type="molecule type" value="Genomic_DNA"/>
</dbReference>
<reference evidence="2 3" key="1">
    <citation type="submission" date="2019-08" db="EMBL/GenBank/DDBJ databases">
        <title>In-depth cultivation of the pig gut microbiome towards novel bacterial diversity and tailored functional studies.</title>
        <authorList>
            <person name="Wylensek D."/>
            <person name="Hitch T.C.A."/>
            <person name="Clavel T."/>
        </authorList>
    </citation>
    <scope>NUCLEOTIDE SEQUENCE [LARGE SCALE GENOMIC DNA]</scope>
    <source>
        <strain evidence="2 3">LKV-178-WT-2A</strain>
    </source>
</reference>
<feature type="signal peptide" evidence="1">
    <location>
        <begin position="1"/>
        <end position="23"/>
    </location>
</feature>
<organism evidence="2 3">
    <name type="scientific">Hallella mizrahii</name>
    <dbReference type="NCBI Taxonomy" id="2606637"/>
    <lineage>
        <taxon>Bacteria</taxon>
        <taxon>Pseudomonadati</taxon>
        <taxon>Bacteroidota</taxon>
        <taxon>Bacteroidia</taxon>
        <taxon>Bacteroidales</taxon>
        <taxon>Prevotellaceae</taxon>
        <taxon>Hallella</taxon>
    </lineage>
</organism>
<dbReference type="PROSITE" id="PS51257">
    <property type="entry name" value="PROKAR_LIPOPROTEIN"/>
    <property type="match status" value="1"/>
</dbReference>
<evidence type="ECO:0000313" key="3">
    <source>
        <dbReference type="Proteomes" id="UP000438914"/>
    </source>
</evidence>
<comment type="caution">
    <text evidence="2">The sequence shown here is derived from an EMBL/GenBank/DDBJ whole genome shotgun (WGS) entry which is preliminary data.</text>
</comment>
<proteinExistence type="predicted"/>
<protein>
    <recommendedName>
        <fullName evidence="4">Lipocalin-like domain-containing protein</fullName>
    </recommendedName>
</protein>
<evidence type="ECO:0008006" key="4">
    <source>
        <dbReference type="Google" id="ProtNLM"/>
    </source>
</evidence>
<sequence length="394" mass="44007">MKTTPYLLLLIGLLNLLTFSSCSDDDKDISADTNIPITGYWQIAGTSIENGADINGDGAVEGIVVHDDGTVSEWQYTQTSEDPFNLGYKTGTWTVDNNHYMMLLSKGNGKHYTVTVAGNNNEKMYLAYNGKTSVVPFYRIQHLPGDGDSMMEMMAQMKFSGIQMSDLAGYWELTSNDNPNGVGNGIYIDEQGNVSNVIQIYGAYNYNKIDYHSGKVSTPDGYLVFPYSGTDYYLFAISKDILLATANGQKVEKFVRKDIPNEITRIEEVISSKVPEQLIGTWETTHYKILADGKAIIDEDIIPSSYYSTYNKLSFSRNHTVNQYSTYDTDYHNSYYFTVEGNNLLTSSSLNGLVSPGSDYSKKEQIEFISDTEMTLTHDNGGAQTAIYTYHKIQ</sequence>
<gene>
    <name evidence="2" type="ORF">FYJ73_00720</name>
</gene>
<keyword evidence="3" id="KW-1185">Reference proteome</keyword>
<accession>A0A7K0KBC4</accession>
<evidence type="ECO:0000313" key="2">
    <source>
        <dbReference type="EMBL" id="MST83224.1"/>
    </source>
</evidence>